<reference evidence="1 2" key="1">
    <citation type="journal article" date="2018" name="Evol. Lett.">
        <title>Horizontal gene cluster transfer increased hallucinogenic mushroom diversity.</title>
        <authorList>
            <person name="Reynolds H.T."/>
            <person name="Vijayakumar V."/>
            <person name="Gluck-Thaler E."/>
            <person name="Korotkin H.B."/>
            <person name="Matheny P.B."/>
            <person name="Slot J.C."/>
        </authorList>
    </citation>
    <scope>NUCLEOTIDE SEQUENCE [LARGE SCALE GENOMIC DNA]</scope>
    <source>
        <strain evidence="1 2">2631</strain>
    </source>
</reference>
<protein>
    <submittedName>
        <fullName evidence="1">Uncharacterized protein</fullName>
    </submittedName>
</protein>
<keyword evidence="2" id="KW-1185">Reference proteome</keyword>
<evidence type="ECO:0000313" key="1">
    <source>
        <dbReference type="EMBL" id="PPQ92610.1"/>
    </source>
</evidence>
<accession>A0A409XPG1</accession>
<evidence type="ECO:0000313" key="2">
    <source>
        <dbReference type="Proteomes" id="UP000283269"/>
    </source>
</evidence>
<dbReference type="Proteomes" id="UP000283269">
    <property type="component" value="Unassembled WGS sequence"/>
</dbReference>
<dbReference type="AlphaFoldDB" id="A0A409XPG1"/>
<sequence>MAWTMQTTLLGSEPICCPTTRIRDPVPRVAEEINKNHAIVLGTREEMEAVNNAAARMPKAKMWRTSQMMI</sequence>
<name>A0A409XPG1_PSICY</name>
<proteinExistence type="predicted"/>
<comment type="caution">
    <text evidence="1">The sequence shown here is derived from an EMBL/GenBank/DDBJ whole genome shotgun (WGS) entry which is preliminary data.</text>
</comment>
<dbReference type="InParanoid" id="A0A409XPG1"/>
<gene>
    <name evidence="1" type="ORF">CVT25_007302</name>
</gene>
<organism evidence="1 2">
    <name type="scientific">Psilocybe cyanescens</name>
    <dbReference type="NCBI Taxonomy" id="93625"/>
    <lineage>
        <taxon>Eukaryota</taxon>
        <taxon>Fungi</taxon>
        <taxon>Dikarya</taxon>
        <taxon>Basidiomycota</taxon>
        <taxon>Agaricomycotina</taxon>
        <taxon>Agaricomycetes</taxon>
        <taxon>Agaricomycetidae</taxon>
        <taxon>Agaricales</taxon>
        <taxon>Agaricineae</taxon>
        <taxon>Strophariaceae</taxon>
        <taxon>Psilocybe</taxon>
    </lineage>
</organism>
<dbReference type="EMBL" id="NHYD01001022">
    <property type="protein sequence ID" value="PPQ92610.1"/>
    <property type="molecule type" value="Genomic_DNA"/>
</dbReference>